<protein>
    <recommendedName>
        <fullName evidence="2">Metallo-beta-lactamase domain-containing protein</fullName>
    </recommendedName>
</protein>
<dbReference type="RefSeq" id="WP_109947216.1">
    <property type="nucleotide sequence ID" value="NZ_QGGF01000298.1"/>
</dbReference>
<evidence type="ECO:0000313" key="4">
    <source>
        <dbReference type="Proteomes" id="UP000245683"/>
    </source>
</evidence>
<evidence type="ECO:0000313" key="3">
    <source>
        <dbReference type="EMBL" id="PWU44413.1"/>
    </source>
</evidence>
<dbReference type="SUPFAM" id="SSF56281">
    <property type="entry name" value="Metallo-hydrolase/oxidoreductase"/>
    <property type="match status" value="1"/>
</dbReference>
<sequence>MATDHPQVTSLDAVVLSHLHGDHFDRVARHGLDKGLPVLTTPQAERKLRRWGFRSAQGLPTWQSYELHRGDATLRLTALPGQHGPGALDRLLPDVMGTMVDLERAGSREFRHYDDYPVFRSPLRHFVEEAGRRGFVRQVRTILRGETVPLTPAG</sequence>
<evidence type="ECO:0000256" key="1">
    <source>
        <dbReference type="ARBA" id="ARBA00022801"/>
    </source>
</evidence>
<dbReference type="Gene3D" id="3.60.15.10">
    <property type="entry name" value="Ribonuclease Z/Hydroxyacylglutathione hydrolase-like"/>
    <property type="match status" value="1"/>
</dbReference>
<name>A0A317JZM0_9ACTN</name>
<accession>A0A317JZM0</accession>
<feature type="domain" description="Metallo-beta-lactamase" evidence="2">
    <location>
        <begin position="7"/>
        <end position="105"/>
    </location>
</feature>
<dbReference type="Pfam" id="PF12706">
    <property type="entry name" value="Lactamase_B_2"/>
    <property type="match status" value="1"/>
</dbReference>
<reference evidence="4" key="1">
    <citation type="submission" date="2018-05" db="EMBL/GenBank/DDBJ databases">
        <title>Micromonospora globispora sp. nov. and Micromonospora rugosa sp. nov., isolated from marine sediment.</title>
        <authorList>
            <person name="Carro L."/>
            <person name="Aysel V."/>
            <person name="Cetin D."/>
            <person name="Igual J.M."/>
            <person name="Klenk H.-P."/>
            <person name="Trujillo M.E."/>
            <person name="Sahin N."/>
        </authorList>
    </citation>
    <scope>NUCLEOTIDE SEQUENCE [LARGE SCALE GENOMIC DNA]</scope>
    <source>
        <strain evidence="4">S2904</strain>
    </source>
</reference>
<comment type="caution">
    <text evidence="3">The sequence shown here is derived from an EMBL/GenBank/DDBJ whole genome shotgun (WGS) entry which is preliminary data.</text>
</comment>
<keyword evidence="1" id="KW-0378">Hydrolase</keyword>
<keyword evidence="4" id="KW-1185">Reference proteome</keyword>
<dbReference type="PANTHER" id="PTHR43546:SF9">
    <property type="entry name" value="L-ASCORBATE-6-PHOSPHATE LACTONASE ULAG-RELATED"/>
    <property type="match status" value="1"/>
</dbReference>
<dbReference type="PANTHER" id="PTHR43546">
    <property type="entry name" value="UPF0173 METAL-DEPENDENT HYDROLASE MJ1163-RELATED"/>
    <property type="match status" value="1"/>
</dbReference>
<proteinExistence type="predicted"/>
<dbReference type="EMBL" id="QGSV01000325">
    <property type="protein sequence ID" value="PWU44413.1"/>
    <property type="molecule type" value="Genomic_DNA"/>
</dbReference>
<evidence type="ECO:0000259" key="2">
    <source>
        <dbReference type="Pfam" id="PF12706"/>
    </source>
</evidence>
<dbReference type="InterPro" id="IPR050114">
    <property type="entry name" value="UPF0173_UPF0282_UlaG_hydrolase"/>
</dbReference>
<dbReference type="InterPro" id="IPR036866">
    <property type="entry name" value="RibonucZ/Hydroxyglut_hydro"/>
</dbReference>
<gene>
    <name evidence="3" type="ORF">DLJ46_26125</name>
</gene>
<dbReference type="AlphaFoldDB" id="A0A317JZM0"/>
<dbReference type="Proteomes" id="UP000245683">
    <property type="component" value="Unassembled WGS sequence"/>
</dbReference>
<dbReference type="InterPro" id="IPR001279">
    <property type="entry name" value="Metallo-B-lactamas"/>
</dbReference>
<dbReference type="OrthoDB" id="3204284at2"/>
<organism evidence="3 4">
    <name type="scientific">Micromonospora globispora</name>
    <dbReference type="NCBI Taxonomy" id="1450148"/>
    <lineage>
        <taxon>Bacteria</taxon>
        <taxon>Bacillati</taxon>
        <taxon>Actinomycetota</taxon>
        <taxon>Actinomycetes</taxon>
        <taxon>Micromonosporales</taxon>
        <taxon>Micromonosporaceae</taxon>
        <taxon>Micromonospora</taxon>
    </lineage>
</organism>
<dbReference type="GO" id="GO:0016787">
    <property type="term" value="F:hydrolase activity"/>
    <property type="evidence" value="ECO:0007669"/>
    <property type="project" value="UniProtKB-KW"/>
</dbReference>